<gene>
    <name evidence="2" type="ORF">DC487_02425</name>
</gene>
<dbReference type="PROSITE" id="PS51186">
    <property type="entry name" value="GNAT"/>
    <property type="match status" value="1"/>
</dbReference>
<dbReference type="InterPro" id="IPR016181">
    <property type="entry name" value="Acyl_CoA_acyltransferase"/>
</dbReference>
<proteinExistence type="predicted"/>
<comment type="caution">
    <text evidence="2">The sequence shown here is derived from an EMBL/GenBank/DDBJ whole genome shotgun (WGS) entry which is preliminary data.</text>
</comment>
<name>A0A2T8HM53_9SPHI</name>
<protein>
    <submittedName>
        <fullName evidence="2">N-acetyltransferase</fullName>
    </submittedName>
</protein>
<dbReference type="AlphaFoldDB" id="A0A2T8HM53"/>
<dbReference type="InterPro" id="IPR051531">
    <property type="entry name" value="N-acetyltransferase"/>
</dbReference>
<dbReference type="Proteomes" id="UP000245627">
    <property type="component" value="Unassembled WGS sequence"/>
</dbReference>
<dbReference type="GO" id="GO:0016747">
    <property type="term" value="F:acyltransferase activity, transferring groups other than amino-acyl groups"/>
    <property type="evidence" value="ECO:0007669"/>
    <property type="project" value="InterPro"/>
</dbReference>
<dbReference type="InterPro" id="IPR000182">
    <property type="entry name" value="GNAT_dom"/>
</dbReference>
<evidence type="ECO:0000313" key="2">
    <source>
        <dbReference type="EMBL" id="PVH26493.1"/>
    </source>
</evidence>
<organism evidence="2 3">
    <name type="scientific">Sphingobacterium corticibacter</name>
    <dbReference type="NCBI Taxonomy" id="2171749"/>
    <lineage>
        <taxon>Bacteria</taxon>
        <taxon>Pseudomonadati</taxon>
        <taxon>Bacteroidota</taxon>
        <taxon>Sphingobacteriia</taxon>
        <taxon>Sphingobacteriales</taxon>
        <taxon>Sphingobacteriaceae</taxon>
        <taxon>Sphingobacterium</taxon>
    </lineage>
</organism>
<accession>A0A2T8HM53</accession>
<dbReference type="Pfam" id="PF13302">
    <property type="entry name" value="Acetyltransf_3"/>
    <property type="match status" value="1"/>
</dbReference>
<feature type="domain" description="N-acetyltransferase" evidence="1">
    <location>
        <begin position="5"/>
        <end position="160"/>
    </location>
</feature>
<sequence length="165" mass="18417">MNQPISLKKYDARDFAAYYEMVSEYAVMQYITEKALSEAEAKEKFESMLEVNAAHEHLGYFKVCDQAGSFIGDCKLEPYPQDTSCLEVGYILKEAFWGKGFATKLCAQMLALADAVAPDKDIVGIIDPANAASKRILQKFGFESYFVGVEDDLPTEKLRLQKATA</sequence>
<dbReference type="PANTHER" id="PTHR43792:SF1">
    <property type="entry name" value="N-ACETYLTRANSFERASE DOMAIN-CONTAINING PROTEIN"/>
    <property type="match status" value="1"/>
</dbReference>
<dbReference type="SUPFAM" id="SSF55729">
    <property type="entry name" value="Acyl-CoA N-acyltransferases (Nat)"/>
    <property type="match status" value="1"/>
</dbReference>
<reference evidence="2 3" key="1">
    <citation type="submission" date="2018-04" db="EMBL/GenBank/DDBJ databases">
        <title>Sphingobacterium cortibacter sp. nov.</title>
        <authorList>
            <person name="Li Y."/>
        </authorList>
    </citation>
    <scope>NUCLEOTIDE SEQUENCE [LARGE SCALE GENOMIC DNA]</scope>
    <source>
        <strain evidence="2 3">2c-3</strain>
    </source>
</reference>
<dbReference type="PANTHER" id="PTHR43792">
    <property type="entry name" value="GNAT FAMILY, PUTATIVE (AFU_ORTHOLOGUE AFUA_3G00765)-RELATED-RELATED"/>
    <property type="match status" value="1"/>
</dbReference>
<dbReference type="OrthoDB" id="9788916at2"/>
<evidence type="ECO:0000259" key="1">
    <source>
        <dbReference type="PROSITE" id="PS51186"/>
    </source>
</evidence>
<keyword evidence="3" id="KW-1185">Reference proteome</keyword>
<keyword evidence="2" id="KW-0808">Transferase</keyword>
<dbReference type="RefSeq" id="WP_116774354.1">
    <property type="nucleotide sequence ID" value="NZ_QDKG01000001.1"/>
</dbReference>
<evidence type="ECO:0000313" key="3">
    <source>
        <dbReference type="Proteomes" id="UP000245627"/>
    </source>
</evidence>
<dbReference type="EMBL" id="QDKG01000001">
    <property type="protein sequence ID" value="PVH26493.1"/>
    <property type="molecule type" value="Genomic_DNA"/>
</dbReference>
<dbReference type="Gene3D" id="3.40.630.30">
    <property type="match status" value="1"/>
</dbReference>